<evidence type="ECO:0000313" key="14">
    <source>
        <dbReference type="Proteomes" id="UP000306791"/>
    </source>
</evidence>
<dbReference type="RefSeq" id="WP_138236826.1">
    <property type="nucleotide sequence ID" value="NZ_CP185860.1"/>
</dbReference>
<dbReference type="NCBIfam" id="TIGR01782">
    <property type="entry name" value="TonB-Xanth-Caul"/>
    <property type="match status" value="1"/>
</dbReference>
<evidence type="ECO:0000313" key="13">
    <source>
        <dbReference type="EMBL" id="TLM75255.1"/>
    </source>
</evidence>
<feature type="signal peptide" evidence="10">
    <location>
        <begin position="1"/>
        <end position="28"/>
    </location>
</feature>
<dbReference type="Pfam" id="PF07715">
    <property type="entry name" value="Plug"/>
    <property type="match status" value="1"/>
</dbReference>
<dbReference type="InterPro" id="IPR000531">
    <property type="entry name" value="Beta-barrel_TonB"/>
</dbReference>
<dbReference type="InterPro" id="IPR012910">
    <property type="entry name" value="Plug_dom"/>
</dbReference>
<sequence length="1048" mass="115513">MKREYLRLLPLGLVSTLALGAVVPLAQAETEGESSQYDASLEEITVYGIRKALRDSVEKKRDATAIVDVISAEDIGKLPDENAARALQRVTGVQISTRDGEGSEIQVRGMSQVNMEMNGVAYLGTPSQPGFRSSVRRNATLEDIPAELLSSLEVIKSPSADRIEGAIGATVDMKTRKPLDSDGLQLAASSKASYSELTEEPTERYSFLIGNNWDDKFGVLLNVTQGESVSRNDSIDYRNWDGLSFEDWNSNAGSLQAWNENVWWDAEQDPASVCAPYCWRNMGWADDGSGNNVATENGGWMPTLMHYDAETGNLSQVIAPQEIELQQKTIYRDRLGVNLALQYNPSENISLYADVIASDYEEEQQASILTYAIRDIDWPNTGVILDESIMPFTLGQYTATGDAPSVAGIELGSLNAVDGEVTLLSGGFTPISWNNNGNSQRMGGQSAHRDVQNRNFSFGGSWWNDDWTVAANVSGGKSKFDSIWLRQDLKGSYGNVNCGWRDPRPVDPNTGLEVPCAENVRWGYDLSGGGAGSLTLDPTLSAANPNDPNADYLTDPYSYAVAFVSLWKDEFTSDYGAVALDFDYNLDSNLGMLNFGQLEFGVRVASRGNERKVQQGMGTHWQEECTDETCSVVTDQRLGVEDANSVYIQPHQIKNAVSVNDGSFLEKVGGNIPRQWISGNPSVYGNPLQDLADIWGMYPVSDKINDYTVDEDTQAVYAKVNFESDSGVVSGNIGVRVVGTETASTNYSVREGVSSEYLFVPIYNEEDYVANTLKRDYSDVLPSATVNWDITDDLKWRTAASKVMARPDLTDLTSGIFITSITSRQGIIGNPDLDPYRANQFDTSLEWYFSEGSMLSGALFYKDINSFITHDYSVTFMGPGRTPNEEGVIEEVQYNGRMAVNESGEVRGAEFSYQQMFSGPLDGFGTLLNYTFVDSETPDGMPVPQLSEHSANAILFFEKAGFGARLAYNWRDDALLAARGSGGRSEYSKDYGQLDFSLGYEINDNFKVTLEGLNLTEENLESYVDIEERVLQFQQLDRVFQLGIIGRF</sequence>
<protein>
    <submittedName>
        <fullName evidence="13">TonB-dependent receptor</fullName>
    </submittedName>
</protein>
<keyword evidence="2 8" id="KW-0813">Transport</keyword>
<keyword evidence="5 9" id="KW-0798">TonB box</keyword>
<accession>A0ABY2UI47</accession>
<feature type="domain" description="TonB-dependent receptor plug" evidence="12">
    <location>
        <begin position="59"/>
        <end position="168"/>
    </location>
</feature>
<dbReference type="InterPro" id="IPR036942">
    <property type="entry name" value="Beta-barrel_TonB_sf"/>
</dbReference>
<dbReference type="Proteomes" id="UP000306791">
    <property type="component" value="Unassembled WGS sequence"/>
</dbReference>
<keyword evidence="4 8" id="KW-0812">Transmembrane</keyword>
<comment type="caution">
    <text evidence="13">The sequence shown here is derived from an EMBL/GenBank/DDBJ whole genome shotgun (WGS) entry which is preliminary data.</text>
</comment>
<dbReference type="SUPFAM" id="SSF56935">
    <property type="entry name" value="Porins"/>
    <property type="match status" value="1"/>
</dbReference>
<keyword evidence="3 8" id="KW-1134">Transmembrane beta strand</keyword>
<dbReference type="Pfam" id="PF00593">
    <property type="entry name" value="TonB_dep_Rec_b-barrel"/>
    <property type="match status" value="1"/>
</dbReference>
<feature type="chain" id="PRO_5045188530" evidence="10">
    <location>
        <begin position="29"/>
        <end position="1048"/>
    </location>
</feature>
<evidence type="ECO:0000256" key="9">
    <source>
        <dbReference type="RuleBase" id="RU003357"/>
    </source>
</evidence>
<organism evidence="13 14">
    <name type="scientific">Microbulbifer harenosus</name>
    <dbReference type="NCBI Taxonomy" id="2576840"/>
    <lineage>
        <taxon>Bacteria</taxon>
        <taxon>Pseudomonadati</taxon>
        <taxon>Pseudomonadota</taxon>
        <taxon>Gammaproteobacteria</taxon>
        <taxon>Cellvibrionales</taxon>
        <taxon>Microbulbiferaceae</taxon>
        <taxon>Microbulbifer</taxon>
    </lineage>
</organism>
<feature type="domain" description="TonB-dependent receptor-like beta-barrel" evidence="11">
    <location>
        <begin position="547"/>
        <end position="1015"/>
    </location>
</feature>
<dbReference type="PANTHER" id="PTHR40980">
    <property type="entry name" value="PLUG DOMAIN-CONTAINING PROTEIN"/>
    <property type="match status" value="1"/>
</dbReference>
<keyword evidence="6 8" id="KW-0472">Membrane</keyword>
<dbReference type="PROSITE" id="PS52016">
    <property type="entry name" value="TONB_DEPENDENT_REC_3"/>
    <property type="match status" value="1"/>
</dbReference>
<keyword evidence="10" id="KW-0732">Signal</keyword>
<evidence type="ECO:0000256" key="5">
    <source>
        <dbReference type="ARBA" id="ARBA00023077"/>
    </source>
</evidence>
<keyword evidence="14" id="KW-1185">Reference proteome</keyword>
<dbReference type="PANTHER" id="PTHR40980:SF3">
    <property type="entry name" value="TONB-DEPENDENT RECEPTOR-LIKE BETA-BARREL DOMAIN-CONTAINING PROTEIN"/>
    <property type="match status" value="1"/>
</dbReference>
<dbReference type="InterPro" id="IPR037066">
    <property type="entry name" value="Plug_dom_sf"/>
</dbReference>
<evidence type="ECO:0000259" key="12">
    <source>
        <dbReference type="Pfam" id="PF07715"/>
    </source>
</evidence>
<keyword evidence="13" id="KW-0675">Receptor</keyword>
<dbReference type="InterPro" id="IPR039426">
    <property type="entry name" value="TonB-dep_rcpt-like"/>
</dbReference>
<evidence type="ECO:0000256" key="1">
    <source>
        <dbReference type="ARBA" id="ARBA00004571"/>
    </source>
</evidence>
<evidence type="ECO:0000256" key="6">
    <source>
        <dbReference type="ARBA" id="ARBA00023136"/>
    </source>
</evidence>
<dbReference type="Gene3D" id="2.170.130.10">
    <property type="entry name" value="TonB-dependent receptor, plug domain"/>
    <property type="match status" value="1"/>
</dbReference>
<evidence type="ECO:0000256" key="10">
    <source>
        <dbReference type="SAM" id="SignalP"/>
    </source>
</evidence>
<name>A0ABY2UI47_9GAMM</name>
<evidence type="ECO:0000256" key="2">
    <source>
        <dbReference type="ARBA" id="ARBA00022448"/>
    </source>
</evidence>
<evidence type="ECO:0000256" key="3">
    <source>
        <dbReference type="ARBA" id="ARBA00022452"/>
    </source>
</evidence>
<keyword evidence="7 8" id="KW-0998">Cell outer membrane</keyword>
<evidence type="ECO:0000256" key="4">
    <source>
        <dbReference type="ARBA" id="ARBA00022692"/>
    </source>
</evidence>
<dbReference type="Gene3D" id="2.40.170.20">
    <property type="entry name" value="TonB-dependent receptor, beta-barrel domain"/>
    <property type="match status" value="1"/>
</dbReference>
<evidence type="ECO:0000256" key="7">
    <source>
        <dbReference type="ARBA" id="ARBA00023237"/>
    </source>
</evidence>
<comment type="similarity">
    <text evidence="8 9">Belongs to the TonB-dependent receptor family.</text>
</comment>
<evidence type="ECO:0000256" key="8">
    <source>
        <dbReference type="PROSITE-ProRule" id="PRU01360"/>
    </source>
</evidence>
<dbReference type="InterPro" id="IPR010104">
    <property type="entry name" value="TonB_rcpt_bac"/>
</dbReference>
<proteinExistence type="inferred from homology"/>
<gene>
    <name evidence="13" type="ORF">FDY93_16320</name>
</gene>
<dbReference type="EMBL" id="VANI01000018">
    <property type="protein sequence ID" value="TLM75255.1"/>
    <property type="molecule type" value="Genomic_DNA"/>
</dbReference>
<comment type="subcellular location">
    <subcellularLocation>
        <location evidence="1 8">Cell outer membrane</location>
        <topology evidence="1 8">Multi-pass membrane protein</topology>
    </subcellularLocation>
</comment>
<reference evidence="13 14" key="1">
    <citation type="submission" date="2019-05" db="EMBL/GenBank/DDBJ databases">
        <title>Microbulbifer harenosus sp. nov., an alginate-degrading bacterium isolated from coastal sand.</title>
        <authorList>
            <person name="Huang H."/>
            <person name="Mo K."/>
            <person name="Bao S."/>
        </authorList>
    </citation>
    <scope>NUCLEOTIDE SEQUENCE [LARGE SCALE GENOMIC DNA]</scope>
    <source>
        <strain evidence="13 14">HB161719</strain>
    </source>
</reference>
<evidence type="ECO:0000259" key="11">
    <source>
        <dbReference type="Pfam" id="PF00593"/>
    </source>
</evidence>